<evidence type="ECO:0000313" key="1">
    <source>
        <dbReference type="EMBL" id="MDR6202499.1"/>
    </source>
</evidence>
<evidence type="ECO:0000313" key="2">
    <source>
        <dbReference type="Proteomes" id="UP001245184"/>
    </source>
</evidence>
<proteinExistence type="predicted"/>
<reference evidence="1 2" key="1">
    <citation type="submission" date="2023-08" db="EMBL/GenBank/DDBJ databases">
        <title>Genome sequencing of plant associated microbes to promote plant fitness in Sorghum bicolor and Oryza sativa.</title>
        <authorList>
            <person name="Coleman-Derr D."/>
        </authorList>
    </citation>
    <scope>NUCLEOTIDE SEQUENCE [LARGE SCALE GENOMIC DNA]</scope>
    <source>
        <strain evidence="1 2">SLBN-33</strain>
    </source>
</reference>
<protein>
    <submittedName>
        <fullName evidence="1">Uncharacterized protein</fullName>
    </submittedName>
</protein>
<name>A0ABD5CF70_9BURK</name>
<organism evidence="1 2">
    <name type="scientific">Paraburkholderia graminis</name>
    <dbReference type="NCBI Taxonomy" id="60548"/>
    <lineage>
        <taxon>Bacteria</taxon>
        <taxon>Pseudomonadati</taxon>
        <taxon>Pseudomonadota</taxon>
        <taxon>Betaproteobacteria</taxon>
        <taxon>Burkholderiales</taxon>
        <taxon>Burkholderiaceae</taxon>
        <taxon>Paraburkholderia</taxon>
    </lineage>
</organism>
<dbReference type="EMBL" id="JAVIZN010000002">
    <property type="protein sequence ID" value="MDR6202499.1"/>
    <property type="molecule type" value="Genomic_DNA"/>
</dbReference>
<sequence length="47" mass="5085">MKVMKNQASPSVTDALPYALVKCKTSVRGLMSSMAKYKSMTCAQEVA</sequence>
<dbReference type="Proteomes" id="UP001245184">
    <property type="component" value="Unassembled WGS sequence"/>
</dbReference>
<comment type="caution">
    <text evidence="1">The sequence shown here is derived from an EMBL/GenBank/DDBJ whole genome shotgun (WGS) entry which is preliminary data.</text>
</comment>
<gene>
    <name evidence="1" type="ORF">QF025_001219</name>
</gene>
<accession>A0ABD5CF70</accession>
<dbReference type="AlphaFoldDB" id="A0ABD5CF70"/>